<dbReference type="Proteomes" id="UP001420932">
    <property type="component" value="Unassembled WGS sequence"/>
</dbReference>
<proteinExistence type="predicted"/>
<dbReference type="AlphaFoldDB" id="A0AAP0FLP8"/>
<reference evidence="1 2" key="1">
    <citation type="submission" date="2024-01" db="EMBL/GenBank/DDBJ databases">
        <title>Genome assemblies of Stephania.</title>
        <authorList>
            <person name="Yang L."/>
        </authorList>
    </citation>
    <scope>NUCLEOTIDE SEQUENCE [LARGE SCALE GENOMIC DNA]</scope>
    <source>
        <strain evidence="1">YNDBR</strain>
        <tissue evidence="1">Leaf</tissue>
    </source>
</reference>
<name>A0AAP0FLP8_9MAGN</name>
<evidence type="ECO:0000313" key="2">
    <source>
        <dbReference type="Proteomes" id="UP001420932"/>
    </source>
</evidence>
<protein>
    <submittedName>
        <fullName evidence="1">Uncharacterized protein</fullName>
    </submittedName>
</protein>
<gene>
    <name evidence="1" type="ORF">Syun_022775</name>
</gene>
<dbReference type="EMBL" id="JBBNAF010000010">
    <property type="protein sequence ID" value="KAK9106764.1"/>
    <property type="molecule type" value="Genomic_DNA"/>
</dbReference>
<accession>A0AAP0FLP8</accession>
<evidence type="ECO:0000313" key="1">
    <source>
        <dbReference type="EMBL" id="KAK9106764.1"/>
    </source>
</evidence>
<keyword evidence="2" id="KW-1185">Reference proteome</keyword>
<comment type="caution">
    <text evidence="1">The sequence shown here is derived from an EMBL/GenBank/DDBJ whole genome shotgun (WGS) entry which is preliminary data.</text>
</comment>
<sequence length="255" mass="27541">MKTQFLIHARNRNSQQPHSHFFSHFFERHRNFIRPSRPTPPYCLRETASTSSSSSRLHFVVVVSGHPLPSSSSSLVLASPPPVHLPVVLHLPGHRPRPSSRLLPLHLADSLVVLHRASSLCISLVTGRPASRLLPLHLADSLVVLHRASSLCIAPPPSASRLLPLHLPGRWSSCIASPPSASRRLAGRPASRLPLHRASSLCISLVADRRAAPGPCAGLLAGLGIAPWSAKKVIDWKLGTDSPIDLDAFELQSVG</sequence>
<organism evidence="1 2">
    <name type="scientific">Stephania yunnanensis</name>
    <dbReference type="NCBI Taxonomy" id="152371"/>
    <lineage>
        <taxon>Eukaryota</taxon>
        <taxon>Viridiplantae</taxon>
        <taxon>Streptophyta</taxon>
        <taxon>Embryophyta</taxon>
        <taxon>Tracheophyta</taxon>
        <taxon>Spermatophyta</taxon>
        <taxon>Magnoliopsida</taxon>
        <taxon>Ranunculales</taxon>
        <taxon>Menispermaceae</taxon>
        <taxon>Menispermoideae</taxon>
        <taxon>Cissampelideae</taxon>
        <taxon>Stephania</taxon>
    </lineage>
</organism>